<name>A0A9P8ULD1_9PEZI</name>
<evidence type="ECO:0000313" key="1">
    <source>
        <dbReference type="EMBL" id="KAH6654329.1"/>
    </source>
</evidence>
<dbReference type="RefSeq" id="XP_045958599.1">
    <property type="nucleotide sequence ID" value="XM_046095917.1"/>
</dbReference>
<dbReference type="GeneID" id="70124810"/>
<reference evidence="1" key="1">
    <citation type="journal article" date="2021" name="Nat. Commun.">
        <title>Genetic determinants of endophytism in the Arabidopsis root mycobiome.</title>
        <authorList>
            <person name="Mesny F."/>
            <person name="Miyauchi S."/>
            <person name="Thiergart T."/>
            <person name="Pickel B."/>
            <person name="Atanasova L."/>
            <person name="Karlsson M."/>
            <person name="Huettel B."/>
            <person name="Barry K.W."/>
            <person name="Haridas S."/>
            <person name="Chen C."/>
            <person name="Bauer D."/>
            <person name="Andreopoulos W."/>
            <person name="Pangilinan J."/>
            <person name="LaButti K."/>
            <person name="Riley R."/>
            <person name="Lipzen A."/>
            <person name="Clum A."/>
            <person name="Drula E."/>
            <person name="Henrissat B."/>
            <person name="Kohler A."/>
            <person name="Grigoriev I.V."/>
            <person name="Martin F.M."/>
            <person name="Hacquard S."/>
        </authorList>
    </citation>
    <scope>NUCLEOTIDE SEQUENCE</scope>
    <source>
        <strain evidence="1">MPI-SDFR-AT-0073</strain>
    </source>
</reference>
<comment type="caution">
    <text evidence="1">The sequence shown here is derived from an EMBL/GenBank/DDBJ whole genome shotgun (WGS) entry which is preliminary data.</text>
</comment>
<accession>A0A9P8ULD1</accession>
<protein>
    <submittedName>
        <fullName evidence="1">Uncharacterized protein</fullName>
    </submittedName>
</protein>
<proteinExistence type="predicted"/>
<keyword evidence="2" id="KW-1185">Reference proteome</keyword>
<dbReference type="EMBL" id="JAGPXC010000004">
    <property type="protein sequence ID" value="KAH6654329.1"/>
    <property type="molecule type" value="Genomic_DNA"/>
</dbReference>
<dbReference type="Proteomes" id="UP000758603">
    <property type="component" value="Unassembled WGS sequence"/>
</dbReference>
<dbReference type="AlphaFoldDB" id="A0A9P8ULD1"/>
<evidence type="ECO:0000313" key="2">
    <source>
        <dbReference type="Proteomes" id="UP000758603"/>
    </source>
</evidence>
<organism evidence="1 2">
    <name type="scientific">Truncatella angustata</name>
    <dbReference type="NCBI Taxonomy" id="152316"/>
    <lineage>
        <taxon>Eukaryota</taxon>
        <taxon>Fungi</taxon>
        <taxon>Dikarya</taxon>
        <taxon>Ascomycota</taxon>
        <taxon>Pezizomycotina</taxon>
        <taxon>Sordariomycetes</taxon>
        <taxon>Xylariomycetidae</taxon>
        <taxon>Amphisphaeriales</taxon>
        <taxon>Sporocadaceae</taxon>
        <taxon>Truncatella</taxon>
    </lineage>
</organism>
<gene>
    <name evidence="1" type="ORF">BKA67DRAFT_275257</name>
</gene>
<sequence length="216" mass="23856">MGACLSCVASHAIVNTRPDDQLHRDPNADNFMSSHLSLGAKLGERMLGEKGTGGNVFCIIHYLATSGCSPVFCASHKKSPVSHAKGILIRKAWDLFAVLTVNGLQFEGWWLCRCFAGCFAGASFDQPSVILEEERAVMVPAPPPNVAKPSTLVRGPLKVSHLRHLPIICSSDQNQRHSRLSATRSSVQRSHLRRHREFQFNRGTNEEGQDIRCRKT</sequence>